<evidence type="ECO:0000313" key="6">
    <source>
        <dbReference type="Proteomes" id="UP000288361"/>
    </source>
</evidence>
<evidence type="ECO:0000256" key="3">
    <source>
        <dbReference type="ARBA" id="ARBA00023163"/>
    </source>
</evidence>
<organism evidence="5 6">
    <name type="scientific">Idiomarina piscisalsi</name>
    <dbReference type="NCBI Taxonomy" id="1096243"/>
    <lineage>
        <taxon>Bacteria</taxon>
        <taxon>Pseudomonadati</taxon>
        <taxon>Pseudomonadota</taxon>
        <taxon>Gammaproteobacteria</taxon>
        <taxon>Alteromonadales</taxon>
        <taxon>Idiomarinaceae</taxon>
        <taxon>Idiomarina</taxon>
    </lineage>
</organism>
<dbReference type="EMBL" id="PIQA01000004">
    <property type="protein sequence ID" value="RUO64491.1"/>
    <property type="molecule type" value="Genomic_DNA"/>
</dbReference>
<comment type="caution">
    <text evidence="5">The sequence shown here is derived from an EMBL/GenBank/DDBJ whole genome shotgun (WGS) entry which is preliminary data.</text>
</comment>
<accession>A0A432YS14</accession>
<keyword evidence="1" id="KW-0805">Transcription regulation</keyword>
<dbReference type="Proteomes" id="UP000288361">
    <property type="component" value="Unassembled WGS sequence"/>
</dbReference>
<feature type="domain" description="HTH luxR-type" evidence="4">
    <location>
        <begin position="148"/>
        <end position="215"/>
    </location>
</feature>
<dbReference type="InterPro" id="IPR000792">
    <property type="entry name" value="Tscrpt_reg_LuxR_C"/>
</dbReference>
<dbReference type="SMART" id="SM00421">
    <property type="entry name" value="HTH_LUXR"/>
    <property type="match status" value="1"/>
</dbReference>
<sequence>MTRFSQLALIEHQKRTQNLALLAESLEIEVTHPSLSELLNQLPDKDIMVAYSLSSEQLSRTSTANEVAALAKSYALFLVNVKPDSVKPSQALNLGARGIIYENEHLDRVLTALKVISQGELYYPRSLLSDKIEEMMLRRHAEDDSAASFSQLTSLTPQELKIIELVGTGARNKEIGEQLNISAHTVKTHLSSIFRKTGARNRVELLKWSNYAISN</sequence>
<dbReference type="PANTHER" id="PTHR44688">
    <property type="entry name" value="DNA-BINDING TRANSCRIPTIONAL ACTIVATOR DEVR_DOSR"/>
    <property type="match status" value="1"/>
</dbReference>
<dbReference type="SUPFAM" id="SSF46894">
    <property type="entry name" value="C-terminal effector domain of the bipartite response regulators"/>
    <property type="match status" value="1"/>
</dbReference>
<dbReference type="GO" id="GO:0003677">
    <property type="term" value="F:DNA binding"/>
    <property type="evidence" value="ECO:0007669"/>
    <property type="project" value="UniProtKB-KW"/>
</dbReference>
<protein>
    <submittedName>
        <fullName evidence="5">DNA-binding response regulator</fullName>
    </submittedName>
</protein>
<evidence type="ECO:0000313" key="5">
    <source>
        <dbReference type="EMBL" id="RUO64491.1"/>
    </source>
</evidence>
<evidence type="ECO:0000256" key="2">
    <source>
        <dbReference type="ARBA" id="ARBA00023125"/>
    </source>
</evidence>
<dbReference type="GO" id="GO:0006355">
    <property type="term" value="P:regulation of DNA-templated transcription"/>
    <property type="evidence" value="ECO:0007669"/>
    <property type="project" value="InterPro"/>
</dbReference>
<dbReference type="Pfam" id="PF00196">
    <property type="entry name" value="GerE"/>
    <property type="match status" value="1"/>
</dbReference>
<dbReference type="Gene3D" id="3.40.50.2300">
    <property type="match status" value="1"/>
</dbReference>
<dbReference type="Gene3D" id="1.10.10.10">
    <property type="entry name" value="Winged helix-like DNA-binding domain superfamily/Winged helix DNA-binding domain"/>
    <property type="match status" value="1"/>
</dbReference>
<dbReference type="CDD" id="cd06170">
    <property type="entry name" value="LuxR_C_like"/>
    <property type="match status" value="1"/>
</dbReference>
<dbReference type="InterPro" id="IPR016032">
    <property type="entry name" value="Sig_transdc_resp-reg_C-effctor"/>
</dbReference>
<evidence type="ECO:0000259" key="4">
    <source>
        <dbReference type="PROSITE" id="PS50043"/>
    </source>
</evidence>
<proteinExistence type="predicted"/>
<evidence type="ECO:0000256" key="1">
    <source>
        <dbReference type="ARBA" id="ARBA00023015"/>
    </source>
</evidence>
<gene>
    <name evidence="5" type="ORF">CWI73_07300</name>
</gene>
<name>A0A432YS14_9GAMM</name>
<dbReference type="PRINTS" id="PR00038">
    <property type="entry name" value="HTHLUXR"/>
</dbReference>
<reference evidence="5 6" key="1">
    <citation type="journal article" date="2011" name="Front. Microbiol.">
        <title>Genomic signatures of strain selection and enhancement in Bacillus atrophaeus var. globigii, a historical biowarfare simulant.</title>
        <authorList>
            <person name="Gibbons H.S."/>
            <person name="Broomall S.M."/>
            <person name="McNew L.A."/>
            <person name="Daligault H."/>
            <person name="Chapman C."/>
            <person name="Bruce D."/>
            <person name="Karavis M."/>
            <person name="Krepps M."/>
            <person name="McGregor P.A."/>
            <person name="Hong C."/>
            <person name="Park K.H."/>
            <person name="Akmal A."/>
            <person name="Feldman A."/>
            <person name="Lin J.S."/>
            <person name="Chang W.E."/>
            <person name="Higgs B.W."/>
            <person name="Demirev P."/>
            <person name="Lindquist J."/>
            <person name="Liem A."/>
            <person name="Fochler E."/>
            <person name="Read T.D."/>
            <person name="Tapia R."/>
            <person name="Johnson S."/>
            <person name="Bishop-Lilly K.A."/>
            <person name="Detter C."/>
            <person name="Han C."/>
            <person name="Sozhamannan S."/>
            <person name="Rosenzweig C.N."/>
            <person name="Skowronski E.W."/>
        </authorList>
    </citation>
    <scope>NUCLEOTIDE SEQUENCE [LARGE SCALE GENOMIC DNA]</scope>
    <source>
        <strain evidence="5 6">TPS4-2</strain>
    </source>
</reference>
<keyword evidence="2 5" id="KW-0238">DNA-binding</keyword>
<dbReference type="InterPro" id="IPR036388">
    <property type="entry name" value="WH-like_DNA-bd_sf"/>
</dbReference>
<dbReference type="PANTHER" id="PTHR44688:SF16">
    <property type="entry name" value="DNA-BINDING TRANSCRIPTIONAL ACTIVATOR DEVR_DOSR"/>
    <property type="match status" value="1"/>
</dbReference>
<dbReference type="AlphaFoldDB" id="A0A432YS14"/>
<dbReference type="PROSITE" id="PS00622">
    <property type="entry name" value="HTH_LUXR_1"/>
    <property type="match status" value="1"/>
</dbReference>
<dbReference type="PROSITE" id="PS50043">
    <property type="entry name" value="HTH_LUXR_2"/>
    <property type="match status" value="1"/>
</dbReference>
<keyword evidence="3" id="KW-0804">Transcription</keyword>
<dbReference type="RefSeq" id="WP_126752171.1">
    <property type="nucleotide sequence ID" value="NZ_JBHUMT010000001.1"/>
</dbReference>